<feature type="domain" description="Glycosyltransferase 2-like" evidence="1">
    <location>
        <begin position="9"/>
        <end position="170"/>
    </location>
</feature>
<dbReference type="EMBL" id="CYZL01000009">
    <property type="protein sequence ID" value="CUO16520.1"/>
    <property type="molecule type" value="Genomic_DNA"/>
</dbReference>
<evidence type="ECO:0000313" key="2">
    <source>
        <dbReference type="EMBL" id="CUM95725.1"/>
    </source>
</evidence>
<sequence length="306" mass="35470">MSETRKIDVIIPTYHPDEKLEKCLRMLKRQTVQPQRILLINTEEEFFHSKVFSTLKQGEIIHITKPEFDHGGTRNQAAAMCDGEIMILLTQDAIPADEHLIENLIKPFEDEEVCAAYGRQMADKKDNPVEAYTRIFNYPKESRIKSKEDLPKLGIKTFFCSNVCAAYRKSEYNALGGFPLHTIFNEDMIFASHLIEAGKKIAYAADAKVWHWHNYTAKDQLKRNFDLAVSQVDAGGLFTQVKSESEGIRLVKMTLKHFIKKGQFYYIPKIITQNGAKYIGYRLGKNYKKLPKKWILKISLNPWYWK</sequence>
<dbReference type="Gene3D" id="3.90.550.10">
    <property type="entry name" value="Spore Coat Polysaccharide Biosynthesis Protein SpsA, Chain A"/>
    <property type="match status" value="1"/>
</dbReference>
<keyword evidence="2" id="KW-0808">Transferase</keyword>
<dbReference type="GO" id="GO:0016740">
    <property type="term" value="F:transferase activity"/>
    <property type="evidence" value="ECO:0007669"/>
    <property type="project" value="UniProtKB-KW"/>
</dbReference>
<name>A0A173T1H6_9FIRM</name>
<evidence type="ECO:0000313" key="5">
    <source>
        <dbReference type="Proteomes" id="UP000095679"/>
    </source>
</evidence>
<protein>
    <submittedName>
        <fullName evidence="2">Mycofactocin system glycosyltransferase</fullName>
    </submittedName>
</protein>
<dbReference type="EMBL" id="CYYC01000013">
    <property type="protein sequence ID" value="CUM95725.1"/>
    <property type="molecule type" value="Genomic_DNA"/>
</dbReference>
<gene>
    <name evidence="3" type="ORF">ERS852450_01287</name>
    <name evidence="2" type="ORF">ERS852578_01315</name>
</gene>
<dbReference type="Pfam" id="PF00535">
    <property type="entry name" value="Glycos_transf_2"/>
    <property type="match status" value="1"/>
</dbReference>
<evidence type="ECO:0000259" key="1">
    <source>
        <dbReference type="Pfam" id="PF00535"/>
    </source>
</evidence>
<reference evidence="4 5" key="1">
    <citation type="submission" date="2015-09" db="EMBL/GenBank/DDBJ databases">
        <authorList>
            <consortium name="Pathogen Informatics"/>
        </authorList>
    </citation>
    <scope>NUCLEOTIDE SEQUENCE [LARGE SCALE GENOMIC DNA]</scope>
    <source>
        <strain evidence="3 5">2789STDY5834835</strain>
        <strain evidence="2 4">2789STDY5834966</strain>
    </source>
</reference>
<dbReference type="SUPFAM" id="SSF53448">
    <property type="entry name" value="Nucleotide-diphospho-sugar transferases"/>
    <property type="match status" value="1"/>
</dbReference>
<accession>A0A173T1H6</accession>
<dbReference type="PANTHER" id="PTHR43685:SF13">
    <property type="entry name" value="O ANTIGEN BIOSYNTHESIS RHAMNOSYLTRANSFERASE RFBN"/>
    <property type="match status" value="1"/>
</dbReference>
<organism evidence="2 4">
    <name type="scientific">Anaerobutyricum hallii</name>
    <dbReference type="NCBI Taxonomy" id="39488"/>
    <lineage>
        <taxon>Bacteria</taxon>
        <taxon>Bacillati</taxon>
        <taxon>Bacillota</taxon>
        <taxon>Clostridia</taxon>
        <taxon>Lachnospirales</taxon>
        <taxon>Lachnospiraceae</taxon>
        <taxon>Anaerobutyricum</taxon>
    </lineage>
</organism>
<dbReference type="InterPro" id="IPR001173">
    <property type="entry name" value="Glyco_trans_2-like"/>
</dbReference>
<dbReference type="InterPro" id="IPR029044">
    <property type="entry name" value="Nucleotide-diphossugar_trans"/>
</dbReference>
<dbReference type="Proteomes" id="UP000095390">
    <property type="component" value="Unassembled WGS sequence"/>
</dbReference>
<dbReference type="RefSeq" id="WP_005346649.1">
    <property type="nucleotide sequence ID" value="NZ_BLYK01000001.1"/>
</dbReference>
<evidence type="ECO:0000313" key="4">
    <source>
        <dbReference type="Proteomes" id="UP000095390"/>
    </source>
</evidence>
<dbReference type="GeneID" id="75048593"/>
<proteinExistence type="predicted"/>
<dbReference type="AlphaFoldDB" id="A0A173T1H6"/>
<evidence type="ECO:0000313" key="3">
    <source>
        <dbReference type="EMBL" id="CUO16520.1"/>
    </source>
</evidence>
<dbReference type="GO" id="GO:0044010">
    <property type="term" value="P:single-species biofilm formation"/>
    <property type="evidence" value="ECO:0007669"/>
    <property type="project" value="TreeGrafter"/>
</dbReference>
<dbReference type="InterPro" id="IPR050834">
    <property type="entry name" value="Glycosyltransf_2"/>
</dbReference>
<dbReference type="PANTHER" id="PTHR43685">
    <property type="entry name" value="GLYCOSYLTRANSFERASE"/>
    <property type="match status" value="1"/>
</dbReference>
<dbReference type="Proteomes" id="UP000095679">
    <property type="component" value="Unassembled WGS sequence"/>
</dbReference>
<dbReference type="OrthoDB" id="9790005at2"/>